<sequence>MERSWEKEMDCREVREKWANYFMGNMSIAEQQRVEKHINSCPDCKKRFEEDIYEDEMDTVSYFNIREEGKGNVEGQGENERESSGETQVKESAVGDLDEDVPLKKQQRIMWRAKWRNRISNAFTLLSLFILISIFTAIFTGLYYGLGGEEGRARTAANVVSVATQMTMPNVYVNGVSSHTGFYFTLNLDGTLHKSMGKDHKAIGQLEGNMLFNLLSVDRDWNDGQYNVELYFMHPEMMEMDEMNTDWTESTWETLDILPEGTVAEMAVSFDDVYEFEEIYNIFSGYDLEIVWYGVDTGVEGTSSEYRSPYLSASGGILGIHERGMFDLMAPNSSKSIKVMGDGEKKQNLFKKGLEFLIDNENLVKRYVWSLDRHGASLSERLEYVEEHGVRSYGVVVTGPTKELLTLQDVSEIQFATIGEVTLWNWYNRNAGGTIFN</sequence>
<dbReference type="Pfam" id="PF13490">
    <property type="entry name" value="zf-HC2"/>
    <property type="match status" value="1"/>
</dbReference>
<dbReference type="InterPro" id="IPR027383">
    <property type="entry name" value="Znf_put"/>
</dbReference>
<dbReference type="Pfam" id="PF13791">
    <property type="entry name" value="Sigma_reg_C"/>
    <property type="match status" value="1"/>
</dbReference>
<name>A0ABS6JU37_9BACI</name>
<keyword evidence="2" id="KW-1133">Transmembrane helix</keyword>
<dbReference type="EMBL" id="JAHQCR010000045">
    <property type="protein sequence ID" value="MBU9721930.1"/>
    <property type="molecule type" value="Genomic_DNA"/>
</dbReference>
<dbReference type="RefSeq" id="WP_088076097.1">
    <property type="nucleotide sequence ID" value="NZ_JAHQCR010000045.1"/>
</dbReference>
<evidence type="ECO:0000259" key="5">
    <source>
        <dbReference type="Pfam" id="PF13800"/>
    </source>
</evidence>
<proteinExistence type="predicted"/>
<accession>A0ABS6JU37</accession>
<evidence type="ECO:0000256" key="1">
    <source>
        <dbReference type="SAM" id="MobiDB-lite"/>
    </source>
</evidence>
<keyword evidence="2" id="KW-0812">Transmembrane</keyword>
<evidence type="ECO:0000256" key="2">
    <source>
        <dbReference type="SAM" id="Phobius"/>
    </source>
</evidence>
<reference evidence="6 7" key="1">
    <citation type="submission" date="2021-06" db="EMBL/GenBank/DDBJ databases">
        <title>Bacillus sp. RD4P76, an endophyte from a halophyte.</title>
        <authorList>
            <person name="Sun J.-Q."/>
        </authorList>
    </citation>
    <scope>NUCLEOTIDE SEQUENCE [LARGE SCALE GENOMIC DNA]</scope>
    <source>
        <strain evidence="6 7">JCM 17098</strain>
    </source>
</reference>
<feature type="domain" description="Putative zinc-finger" evidence="3">
    <location>
        <begin position="11"/>
        <end position="44"/>
    </location>
</feature>
<evidence type="ECO:0000259" key="4">
    <source>
        <dbReference type="Pfam" id="PF13791"/>
    </source>
</evidence>
<gene>
    <name evidence="6" type="ORF">KS407_10835</name>
</gene>
<evidence type="ECO:0000259" key="3">
    <source>
        <dbReference type="Pfam" id="PF13490"/>
    </source>
</evidence>
<keyword evidence="7" id="KW-1185">Reference proteome</keyword>
<organism evidence="6 7">
    <name type="scientific">Evansella alkalicola</name>
    <dbReference type="NCBI Taxonomy" id="745819"/>
    <lineage>
        <taxon>Bacteria</taxon>
        <taxon>Bacillati</taxon>
        <taxon>Bacillota</taxon>
        <taxon>Bacilli</taxon>
        <taxon>Bacillales</taxon>
        <taxon>Bacillaceae</taxon>
        <taxon>Evansella</taxon>
    </lineage>
</organism>
<feature type="domain" description="Sigma factor regulator C-terminal" evidence="4">
    <location>
        <begin position="255"/>
        <end position="420"/>
    </location>
</feature>
<keyword evidence="2" id="KW-0472">Membrane</keyword>
<feature type="region of interest" description="Disordered" evidence="1">
    <location>
        <begin position="68"/>
        <end position="97"/>
    </location>
</feature>
<feature type="transmembrane region" description="Helical" evidence="2">
    <location>
        <begin position="122"/>
        <end position="146"/>
    </location>
</feature>
<protein>
    <submittedName>
        <fullName evidence="6">Anti-sigma factor</fullName>
    </submittedName>
</protein>
<evidence type="ECO:0000313" key="7">
    <source>
        <dbReference type="Proteomes" id="UP000790580"/>
    </source>
</evidence>
<dbReference type="Pfam" id="PF13800">
    <property type="entry name" value="Sigma_reg_N"/>
    <property type="match status" value="1"/>
</dbReference>
<dbReference type="InterPro" id="IPR025672">
    <property type="entry name" value="Sigma_reg_C_dom"/>
</dbReference>
<dbReference type="InterPro" id="IPR029101">
    <property type="entry name" value="Sigma_reg_N"/>
</dbReference>
<evidence type="ECO:0000313" key="6">
    <source>
        <dbReference type="EMBL" id="MBU9721930.1"/>
    </source>
</evidence>
<feature type="domain" description="Sigma factor regulator N-terminal" evidence="5">
    <location>
        <begin position="108"/>
        <end position="199"/>
    </location>
</feature>
<comment type="caution">
    <text evidence="6">The sequence shown here is derived from an EMBL/GenBank/DDBJ whole genome shotgun (WGS) entry which is preliminary data.</text>
</comment>
<dbReference type="Proteomes" id="UP000790580">
    <property type="component" value="Unassembled WGS sequence"/>
</dbReference>